<dbReference type="AlphaFoldDB" id="A0A5C3LE80"/>
<evidence type="ECO:0000313" key="2">
    <source>
        <dbReference type="EMBL" id="TFK31128.1"/>
    </source>
</evidence>
<dbReference type="EMBL" id="ML213891">
    <property type="protein sequence ID" value="TFK31128.1"/>
    <property type="molecule type" value="Genomic_DNA"/>
</dbReference>
<accession>A0A5C3LE80</accession>
<feature type="compositionally biased region" description="Acidic residues" evidence="1">
    <location>
        <begin position="59"/>
        <end position="75"/>
    </location>
</feature>
<reference evidence="2 3" key="1">
    <citation type="journal article" date="2019" name="Nat. Ecol. Evol.">
        <title>Megaphylogeny resolves global patterns of mushroom evolution.</title>
        <authorList>
            <person name="Varga T."/>
            <person name="Krizsan K."/>
            <person name="Foldi C."/>
            <person name="Dima B."/>
            <person name="Sanchez-Garcia M."/>
            <person name="Sanchez-Ramirez S."/>
            <person name="Szollosi G.J."/>
            <person name="Szarkandi J.G."/>
            <person name="Papp V."/>
            <person name="Albert L."/>
            <person name="Andreopoulos W."/>
            <person name="Angelini C."/>
            <person name="Antonin V."/>
            <person name="Barry K.W."/>
            <person name="Bougher N.L."/>
            <person name="Buchanan P."/>
            <person name="Buyck B."/>
            <person name="Bense V."/>
            <person name="Catcheside P."/>
            <person name="Chovatia M."/>
            <person name="Cooper J."/>
            <person name="Damon W."/>
            <person name="Desjardin D."/>
            <person name="Finy P."/>
            <person name="Geml J."/>
            <person name="Haridas S."/>
            <person name="Hughes K."/>
            <person name="Justo A."/>
            <person name="Karasinski D."/>
            <person name="Kautmanova I."/>
            <person name="Kiss B."/>
            <person name="Kocsube S."/>
            <person name="Kotiranta H."/>
            <person name="LaButti K.M."/>
            <person name="Lechner B.E."/>
            <person name="Liimatainen K."/>
            <person name="Lipzen A."/>
            <person name="Lukacs Z."/>
            <person name="Mihaltcheva S."/>
            <person name="Morgado L.N."/>
            <person name="Niskanen T."/>
            <person name="Noordeloos M.E."/>
            <person name="Ohm R.A."/>
            <person name="Ortiz-Santana B."/>
            <person name="Ovrebo C."/>
            <person name="Racz N."/>
            <person name="Riley R."/>
            <person name="Savchenko A."/>
            <person name="Shiryaev A."/>
            <person name="Soop K."/>
            <person name="Spirin V."/>
            <person name="Szebenyi C."/>
            <person name="Tomsovsky M."/>
            <person name="Tulloss R.E."/>
            <person name="Uehling J."/>
            <person name="Grigoriev I.V."/>
            <person name="Vagvolgyi C."/>
            <person name="Papp T."/>
            <person name="Martin F.M."/>
            <person name="Miettinen O."/>
            <person name="Hibbett D.S."/>
            <person name="Nagy L.G."/>
        </authorList>
    </citation>
    <scope>NUCLEOTIDE SEQUENCE [LARGE SCALE GENOMIC DNA]</scope>
    <source>
        <strain evidence="2 3">CBS 166.37</strain>
    </source>
</reference>
<organism evidence="2 3">
    <name type="scientific">Crucibulum laeve</name>
    <dbReference type="NCBI Taxonomy" id="68775"/>
    <lineage>
        <taxon>Eukaryota</taxon>
        <taxon>Fungi</taxon>
        <taxon>Dikarya</taxon>
        <taxon>Basidiomycota</taxon>
        <taxon>Agaricomycotina</taxon>
        <taxon>Agaricomycetes</taxon>
        <taxon>Agaricomycetidae</taxon>
        <taxon>Agaricales</taxon>
        <taxon>Agaricineae</taxon>
        <taxon>Nidulariaceae</taxon>
        <taxon>Crucibulum</taxon>
    </lineage>
</organism>
<evidence type="ECO:0000256" key="1">
    <source>
        <dbReference type="SAM" id="MobiDB-lite"/>
    </source>
</evidence>
<name>A0A5C3LE80_9AGAR</name>
<sequence>MAREGSLEGVEVSFLRDDNADGKLGNEGCQSSTQKHFTPGGAALHKTGAGSVWSKSGSDDDSDNEEQTDVLDSDLDDKRQQSRNYTQFVTPPMKYPRPSGGGGSQLHRKRTPCAEDELNTDHEEVNLAPNFQTTSEVFTGEYWGLAISGIWQYHDTVTQAYCALHSQFA</sequence>
<gene>
    <name evidence="2" type="ORF">BDQ12DRAFT_672099</name>
</gene>
<protein>
    <submittedName>
        <fullName evidence="2">Uncharacterized protein</fullName>
    </submittedName>
</protein>
<keyword evidence="3" id="KW-1185">Reference proteome</keyword>
<evidence type="ECO:0000313" key="3">
    <source>
        <dbReference type="Proteomes" id="UP000308652"/>
    </source>
</evidence>
<proteinExistence type="predicted"/>
<feature type="region of interest" description="Disordered" evidence="1">
    <location>
        <begin position="1"/>
        <end position="109"/>
    </location>
</feature>
<dbReference type="Proteomes" id="UP000308652">
    <property type="component" value="Unassembled WGS sequence"/>
</dbReference>